<reference evidence="5" key="1">
    <citation type="submission" date="2019-03" db="EMBL/GenBank/DDBJ databases">
        <authorList>
            <person name="Mank J."/>
            <person name="Almeida P."/>
        </authorList>
    </citation>
    <scope>NUCLEOTIDE SEQUENCE</scope>
    <source>
        <strain evidence="5">78183</strain>
    </source>
</reference>
<evidence type="ECO:0000256" key="3">
    <source>
        <dbReference type="SAM" id="MobiDB-lite"/>
    </source>
</evidence>
<dbReference type="Gene3D" id="2.30.30.140">
    <property type="match status" value="1"/>
</dbReference>
<dbReference type="Gene3D" id="1.25.40.10">
    <property type="entry name" value="Tetratricopeptide repeat domain"/>
    <property type="match status" value="5"/>
</dbReference>
<dbReference type="PROSITE" id="PS51375">
    <property type="entry name" value="PPR"/>
    <property type="match status" value="5"/>
</dbReference>
<dbReference type="CDD" id="cd20406">
    <property type="entry name" value="Tudor_Agenet_AtDUF_rpt2_4"/>
    <property type="match status" value="2"/>
</dbReference>
<dbReference type="CDD" id="cd20405">
    <property type="entry name" value="Tudor_Agenet_AtDUF_rpt1_3"/>
    <property type="match status" value="2"/>
</dbReference>
<feature type="repeat" description="PPR" evidence="2">
    <location>
        <begin position="589"/>
        <end position="623"/>
    </location>
</feature>
<dbReference type="PANTHER" id="PTHR47926:SF521">
    <property type="entry name" value="PENTATRICOPEPTIDE REPEAT-CONTAINING PROTEIN"/>
    <property type="match status" value="1"/>
</dbReference>
<dbReference type="GO" id="GO:0099402">
    <property type="term" value="P:plant organ development"/>
    <property type="evidence" value="ECO:0007669"/>
    <property type="project" value="UniProtKB-ARBA"/>
</dbReference>
<gene>
    <name evidence="5" type="ORF">SVIM_LOCUS64325</name>
</gene>
<feature type="compositionally biased region" description="Low complexity" evidence="3">
    <location>
        <begin position="869"/>
        <end position="884"/>
    </location>
</feature>
<dbReference type="FunFam" id="1.25.40.10:FF:000031">
    <property type="entry name" value="Pentatricopeptide repeat-containing protein mitochondrial"/>
    <property type="match status" value="1"/>
</dbReference>
<dbReference type="AlphaFoldDB" id="A0A6N2KBY7"/>
<dbReference type="NCBIfam" id="TIGR00756">
    <property type="entry name" value="PPR"/>
    <property type="match status" value="5"/>
</dbReference>
<feature type="region of interest" description="Disordered" evidence="3">
    <location>
        <begin position="1038"/>
        <end position="1074"/>
    </location>
</feature>
<feature type="repeat" description="PPR" evidence="2">
    <location>
        <begin position="488"/>
        <end position="522"/>
    </location>
</feature>
<feature type="compositionally biased region" description="Basic and acidic residues" evidence="3">
    <location>
        <begin position="1044"/>
        <end position="1055"/>
    </location>
</feature>
<feature type="repeat" description="PPR" evidence="2">
    <location>
        <begin position="182"/>
        <end position="218"/>
    </location>
</feature>
<dbReference type="InterPro" id="IPR011990">
    <property type="entry name" value="TPR-like_helical_dom_sf"/>
</dbReference>
<dbReference type="Pfam" id="PF05641">
    <property type="entry name" value="Agenet"/>
    <property type="match status" value="2"/>
</dbReference>
<feature type="repeat" description="PPR" evidence="2">
    <location>
        <begin position="387"/>
        <end position="421"/>
    </location>
</feature>
<protein>
    <recommendedName>
        <fullName evidence="4">Agenet domain-containing protein</fullName>
    </recommendedName>
</protein>
<feature type="repeat" description="PPR" evidence="2">
    <location>
        <begin position="255"/>
        <end position="289"/>
    </location>
</feature>
<organism evidence="5">
    <name type="scientific">Salix viminalis</name>
    <name type="common">Common osier</name>
    <name type="synonym">Basket willow</name>
    <dbReference type="NCBI Taxonomy" id="40686"/>
    <lineage>
        <taxon>Eukaryota</taxon>
        <taxon>Viridiplantae</taxon>
        <taxon>Streptophyta</taxon>
        <taxon>Embryophyta</taxon>
        <taxon>Tracheophyta</taxon>
        <taxon>Spermatophyta</taxon>
        <taxon>Magnoliopsida</taxon>
        <taxon>eudicotyledons</taxon>
        <taxon>Gunneridae</taxon>
        <taxon>Pentapetalae</taxon>
        <taxon>rosids</taxon>
        <taxon>fabids</taxon>
        <taxon>Malpighiales</taxon>
        <taxon>Salicaceae</taxon>
        <taxon>Saliceae</taxon>
        <taxon>Salix</taxon>
    </lineage>
</organism>
<feature type="domain" description="Agenet" evidence="4">
    <location>
        <begin position="904"/>
        <end position="973"/>
    </location>
</feature>
<evidence type="ECO:0000256" key="1">
    <source>
        <dbReference type="ARBA" id="ARBA00022737"/>
    </source>
</evidence>
<dbReference type="Pfam" id="PF13041">
    <property type="entry name" value="PPR_2"/>
    <property type="match status" value="3"/>
</dbReference>
<dbReference type="FunFam" id="1.25.40.10:FF:000687">
    <property type="entry name" value="Pentatricopeptide repeat-containing protein At4g33170"/>
    <property type="match status" value="1"/>
</dbReference>
<evidence type="ECO:0000256" key="2">
    <source>
        <dbReference type="PROSITE-ProRule" id="PRU00708"/>
    </source>
</evidence>
<proteinExistence type="predicted"/>
<dbReference type="InterPro" id="IPR014002">
    <property type="entry name" value="Agenet_dom_plant"/>
</dbReference>
<dbReference type="Pfam" id="PF20431">
    <property type="entry name" value="E_motif"/>
    <property type="match status" value="1"/>
</dbReference>
<dbReference type="SMART" id="SM00743">
    <property type="entry name" value="Agenet"/>
    <property type="match status" value="4"/>
</dbReference>
<evidence type="ECO:0000259" key="4">
    <source>
        <dbReference type="SMART" id="SM00743"/>
    </source>
</evidence>
<name>A0A6N2KBY7_SALVM</name>
<dbReference type="PANTHER" id="PTHR47926">
    <property type="entry name" value="PENTATRICOPEPTIDE REPEAT-CONTAINING PROTEIN"/>
    <property type="match status" value="1"/>
</dbReference>
<dbReference type="GO" id="GO:0003723">
    <property type="term" value="F:RNA binding"/>
    <property type="evidence" value="ECO:0007669"/>
    <property type="project" value="InterPro"/>
</dbReference>
<dbReference type="InterPro" id="IPR046960">
    <property type="entry name" value="PPR_At4g14850-like_plant"/>
</dbReference>
<dbReference type="InterPro" id="IPR046848">
    <property type="entry name" value="E_motif"/>
</dbReference>
<dbReference type="InterPro" id="IPR008395">
    <property type="entry name" value="Agenet-like_dom"/>
</dbReference>
<feature type="domain" description="Agenet" evidence="4">
    <location>
        <begin position="1090"/>
        <end position="1158"/>
    </location>
</feature>
<dbReference type="InterPro" id="IPR002885">
    <property type="entry name" value="PPR_rpt"/>
</dbReference>
<sequence>MAYTSCRHQTTLLEGELTNQAAETPTHAEHPGGFDKKLTHHVTKHEMAKKLKMKGYAQDIRKVTSTLMKKKRELLCLADVKDKKTEGRTEGSPYYDSLYDIPRCRNLVLMPHPPQNRSFYNLLIQYADQKSLKKGQVLHAHIIKIPHLSSCNYLANNLIKFYAKCGHIHEAKLVFENLKHKNVVSYNCLIHGLSHNGSKGSTFVFELFRRMIANNILPDAHTFPGVFTAAALNLGRNFDARQAHVLGIKTASIYEVFVGSSLVNFYCKVGCVFEARKLFDRMPERNLVSWTTMISGYASKQMAREALGVFGLMRLVEGNLNEFVFTSVLSALASLEFVDSGKQVHCVVVKNGVLGFVSVLNALVTMYAKCGSLNVSLMLFEMCSEKNAITWSALITGYSQAGDSHKALKLFCKMHYAGFVPSEFTLVGVLNACSDVAGIEEGKQTHGYLLKSGYETQIYIATALVDMYAKCGFTGDARKGFDFLLEPDLVLWTSIIAGNVQNGKNEEALSLYGRMQMHEILPNELTMTSVLKACSNLATLEQGKQIHARTIKYGLGPELSIGSALSTMYAKCGSLEEGFLVFRRMPQRDLVSWNAMISGLSQNGHGREALELFEEMRLEGTKPDHITFVTVLSACSHTGMVERGWAYFNMMFDEFGIVPRVEHYACMVDVLSRAGKLNEAKEFIESATIDHGMCLWRIFLPACRNHHNYELGAYAGEKLLELGSRESSAYALLSSIYSAMGRLADVVRVRRMMKVQGVRKETGCSWIELKSHVHVFVVGDQIHPQLGEIQGAIWRLRKHMKDEGYRPGHDSASMSTSDLRLVRSCSAGRAGMQCAWPQLPDMLDAPLHPLFAASSEQFPFREDGCRANSFPSPSILSRSSAPKSNPSPSRPQKMALKSKSNQDPNFKPGSKVEIMSDESGFRGSFYLGTVVKATRTPKFTVQYEKLFEDEEGTKPLQETVNEFQIRPIAPREKKREFKFSEEVDAFHNDGWWEGVITEVNENGKFAVFFRSIKEQIEFVEEDLRLHREWVNGEWKPQLEGEEEKGEKQEVKEKGNKGSRKKKKLSEEDEEEVTKEVKRRVSEPVESLKDVKFSKGMLAEVSSDEDGFKGAWFAASIVEPVGKEKYLVEYKSMRTEDDSSFLREEVDTIHIRPPPPQNVVVDPFKKLEEVDALHNGAWWVGVVSKVNTFPKYVVYFKDSGEELELQHSDLRPHQDWINGKWVAPSHALKL</sequence>
<feature type="region of interest" description="Disordered" evidence="3">
    <location>
        <begin position="869"/>
        <end position="909"/>
    </location>
</feature>
<dbReference type="FunFam" id="1.25.40.10:FF:001323">
    <property type="entry name" value="Pentatricopeptide repeat-containing protein At2g33680"/>
    <property type="match status" value="1"/>
</dbReference>
<accession>A0A6N2KBY7</accession>
<feature type="domain" description="Agenet" evidence="4">
    <location>
        <begin position="975"/>
        <end position="1031"/>
    </location>
</feature>
<dbReference type="Pfam" id="PF01535">
    <property type="entry name" value="PPR"/>
    <property type="match status" value="3"/>
</dbReference>
<feature type="domain" description="Agenet" evidence="4">
    <location>
        <begin position="1161"/>
        <end position="1217"/>
    </location>
</feature>
<evidence type="ECO:0000313" key="5">
    <source>
        <dbReference type="EMBL" id="VFU25898.1"/>
    </source>
</evidence>
<dbReference type="EMBL" id="CAADRP010000258">
    <property type="protein sequence ID" value="VFU25898.1"/>
    <property type="molecule type" value="Genomic_DNA"/>
</dbReference>
<keyword evidence="1" id="KW-0677">Repeat</keyword>
<dbReference type="GO" id="GO:0009451">
    <property type="term" value="P:RNA modification"/>
    <property type="evidence" value="ECO:0007669"/>
    <property type="project" value="InterPro"/>
</dbReference>
<dbReference type="FunFam" id="1.25.40.10:FF:000158">
    <property type="entry name" value="pentatricopeptide repeat-containing protein At2g33680"/>
    <property type="match status" value="1"/>
</dbReference>